<comment type="similarity">
    <text evidence="1">Belongs to the LDH/MDH superfamily. MDH type 1 family.</text>
</comment>
<evidence type="ECO:0000256" key="4">
    <source>
        <dbReference type="ARBA" id="ARBA00016075"/>
    </source>
</evidence>
<dbReference type="FunFam" id="3.40.50.720:FF:000013">
    <property type="entry name" value="Malate dehydrogenase"/>
    <property type="match status" value="1"/>
</dbReference>
<dbReference type="GO" id="GO:0006108">
    <property type="term" value="P:malate metabolic process"/>
    <property type="evidence" value="ECO:0007669"/>
    <property type="project" value="InterPro"/>
</dbReference>
<evidence type="ECO:0000256" key="1">
    <source>
        <dbReference type="ARBA" id="ARBA00008824"/>
    </source>
</evidence>
<keyword evidence="13" id="KW-1185">Reference proteome</keyword>
<evidence type="ECO:0000256" key="3">
    <source>
        <dbReference type="ARBA" id="ARBA00012995"/>
    </source>
</evidence>
<dbReference type="Pfam" id="PF02866">
    <property type="entry name" value="Ldh_1_C"/>
    <property type="match status" value="1"/>
</dbReference>
<dbReference type="GO" id="GO:0006099">
    <property type="term" value="P:tricarboxylic acid cycle"/>
    <property type="evidence" value="ECO:0007669"/>
    <property type="project" value="UniProtKB-KW"/>
</dbReference>
<organism evidence="12 13">
    <name type="scientific">Lepeophtheirus salmonis</name>
    <name type="common">Salmon louse</name>
    <name type="synonym">Caligus salmonis</name>
    <dbReference type="NCBI Taxonomy" id="72036"/>
    <lineage>
        <taxon>Eukaryota</taxon>
        <taxon>Metazoa</taxon>
        <taxon>Ecdysozoa</taxon>
        <taxon>Arthropoda</taxon>
        <taxon>Crustacea</taxon>
        <taxon>Multicrustacea</taxon>
        <taxon>Hexanauplia</taxon>
        <taxon>Copepoda</taxon>
        <taxon>Siphonostomatoida</taxon>
        <taxon>Caligidae</taxon>
        <taxon>Lepeophtheirus</taxon>
    </lineage>
</organism>
<comment type="subunit">
    <text evidence="2">Homodimer.</text>
</comment>
<dbReference type="GO" id="GO:0042274">
    <property type="term" value="P:ribosomal small subunit biogenesis"/>
    <property type="evidence" value="ECO:0007669"/>
    <property type="project" value="InterPro"/>
</dbReference>
<dbReference type="InterPro" id="IPR010097">
    <property type="entry name" value="Malate_DH_type1"/>
</dbReference>
<accession>A0A7R8D1N0</accession>
<gene>
    <name evidence="12" type="ORF">LSAA_12924</name>
</gene>
<dbReference type="Proteomes" id="UP000675881">
    <property type="component" value="Chromosome 7"/>
</dbReference>
<dbReference type="NCBIfam" id="TIGR01772">
    <property type="entry name" value="MDH_euk_gproteo"/>
    <property type="match status" value="1"/>
</dbReference>
<dbReference type="SUPFAM" id="SSF51735">
    <property type="entry name" value="NAD(P)-binding Rossmann-fold domains"/>
    <property type="match status" value="1"/>
</dbReference>
<name>A0A7R8D1N0_LEPSM</name>
<dbReference type="PANTHER" id="PTHR11540">
    <property type="entry name" value="MALATE AND LACTATE DEHYDROGENASE"/>
    <property type="match status" value="1"/>
</dbReference>
<dbReference type="PROSITE" id="PS00068">
    <property type="entry name" value="MDH"/>
    <property type="match status" value="1"/>
</dbReference>
<dbReference type="InterPro" id="IPR022383">
    <property type="entry name" value="Lactate/malate_DH_C"/>
</dbReference>
<proteinExistence type="inferred from homology"/>
<dbReference type="EMBL" id="HG994586">
    <property type="protein sequence ID" value="CAF2997433.1"/>
    <property type="molecule type" value="Genomic_DNA"/>
</dbReference>
<evidence type="ECO:0000259" key="11">
    <source>
        <dbReference type="Pfam" id="PF02866"/>
    </source>
</evidence>
<dbReference type="InterPro" id="IPR001236">
    <property type="entry name" value="Lactate/malate_DH_N"/>
</dbReference>
<dbReference type="Gene3D" id="3.90.110.10">
    <property type="entry name" value="Lactate dehydrogenase/glycoside hydrolase, family 4, C-terminal"/>
    <property type="match status" value="1"/>
</dbReference>
<dbReference type="OrthoDB" id="755699at2759"/>
<evidence type="ECO:0000313" key="12">
    <source>
        <dbReference type="EMBL" id="CAF2997433.1"/>
    </source>
</evidence>
<protein>
    <recommendedName>
        <fullName evidence="4">Malate dehydrogenase, mitochondrial</fullName>
        <ecNumber evidence="3">1.1.1.37</ecNumber>
    </recommendedName>
</protein>
<dbReference type="FunFam" id="3.90.110.10:FF:000001">
    <property type="entry name" value="Malate dehydrogenase"/>
    <property type="match status" value="1"/>
</dbReference>
<dbReference type="Pfam" id="PF04180">
    <property type="entry name" value="LTV"/>
    <property type="match status" value="2"/>
</dbReference>
<dbReference type="PANTHER" id="PTHR11540:SF16">
    <property type="entry name" value="MALATE DEHYDROGENASE, MITOCHONDRIAL"/>
    <property type="match status" value="1"/>
</dbReference>
<evidence type="ECO:0000256" key="6">
    <source>
        <dbReference type="ARBA" id="ARBA00023002"/>
    </source>
</evidence>
<dbReference type="Gene3D" id="3.40.50.720">
    <property type="entry name" value="NAD(P)-binding Rossmann-like Domain"/>
    <property type="match status" value="1"/>
</dbReference>
<reference evidence="12" key="1">
    <citation type="submission" date="2021-02" db="EMBL/GenBank/DDBJ databases">
        <authorList>
            <person name="Bekaert M."/>
        </authorList>
    </citation>
    <scope>NUCLEOTIDE SEQUENCE</scope>
    <source>
        <strain evidence="12">IoA-00</strain>
    </source>
</reference>
<dbReference type="InterPro" id="IPR007307">
    <property type="entry name" value="Ltv1"/>
</dbReference>
<evidence type="ECO:0000256" key="8">
    <source>
        <dbReference type="ARBA" id="ARBA00048313"/>
    </source>
</evidence>
<sequence>MPKPNKKKNKFIDPKKDRCVSFKLIHRAQRDPLAADDETPQRVLQFLKNPNLEKQKEEERNCGVYFNDEYNYLQHLKNRNDQGKDFSALDKFLLEPDQKVLEFFNIPSSVLPSKEEEEVGLLNKAAPRRGPRLDWDPDIVAALDEDFDYENPENILDDDFMQLANVSGEENEEDDDHYFDTDEERDEVGSLENFSDEETKSRFTNYSMSSSIIRRNEGLKLLDDKFENFFADYDEMNIGSLAYYNLKKESDRTKNFEFQNNLALVNEDDGMDTLKNEFERVHVQVGDEWDCETVLTTYSNIYNHPKLISERTNPIKISGENGHAERCSGGNTDMETATHASRVSKLSFRNKYETKEEKKARKEGMKEYKRERRIERKANRDEFKAEKMRMERVHRARSEQLSMSPSTKTKKKVPESILKGIDMFSATALRCFSTSVASKTRVSVMGASGGIGQPLSMLLKLNPSVSSLNLYDIVHTPGVAADLSHIESRASVKGFVGAEQLEASLEGVEIVVIPAGVPRKPGMTRDDLFNTNASIVATIAQAVAKVAPKALVAIISNPVNSTVPIASEIFKKAGCYDPARILGVTTLDIVRANTFLGELGGVDPSKVNCPVIGGHAGKTIMPIISQCVPPIPLDDATLKAVTERIQDAGTEVVKAKAGAGSATLSMAYAAARFTDSLIKGINGEENVVECAYIKSDLTEAGYFATPVVLGRTGVVKNLGLGELSEFEKELLKSGVTELIGSIKKGEEFAKNY</sequence>
<feature type="domain" description="Lactate/malate dehydrogenase C-terminal" evidence="11">
    <location>
        <begin position="585"/>
        <end position="748"/>
    </location>
</feature>
<dbReference type="Pfam" id="PF00056">
    <property type="entry name" value="Ldh_1_N"/>
    <property type="match status" value="1"/>
</dbReference>
<dbReference type="GO" id="GO:0005739">
    <property type="term" value="C:mitochondrion"/>
    <property type="evidence" value="ECO:0007669"/>
    <property type="project" value="TreeGrafter"/>
</dbReference>
<evidence type="ECO:0000313" key="13">
    <source>
        <dbReference type="Proteomes" id="UP000675881"/>
    </source>
</evidence>
<dbReference type="InterPro" id="IPR036291">
    <property type="entry name" value="NAD(P)-bd_dom_sf"/>
</dbReference>
<comment type="catalytic activity">
    <reaction evidence="8">
        <text>(S)-malate + NAD(+) = oxaloacetate + NADH + H(+)</text>
        <dbReference type="Rhea" id="RHEA:21432"/>
        <dbReference type="ChEBI" id="CHEBI:15378"/>
        <dbReference type="ChEBI" id="CHEBI:15589"/>
        <dbReference type="ChEBI" id="CHEBI:16452"/>
        <dbReference type="ChEBI" id="CHEBI:57540"/>
        <dbReference type="ChEBI" id="CHEBI:57945"/>
        <dbReference type="EC" id="1.1.1.37"/>
    </reaction>
</comment>
<dbReference type="GO" id="GO:0030060">
    <property type="term" value="F:L-malate dehydrogenase (NAD+) activity"/>
    <property type="evidence" value="ECO:0007669"/>
    <property type="project" value="UniProtKB-EC"/>
</dbReference>
<keyword evidence="6 12" id="KW-0560">Oxidoreductase</keyword>
<evidence type="ECO:0000256" key="7">
    <source>
        <dbReference type="ARBA" id="ARBA00023027"/>
    </source>
</evidence>
<evidence type="ECO:0000256" key="5">
    <source>
        <dbReference type="ARBA" id="ARBA00022532"/>
    </source>
</evidence>
<dbReference type="CDD" id="cd01337">
    <property type="entry name" value="MDH_glyoxysomal_mitochondrial"/>
    <property type="match status" value="1"/>
</dbReference>
<dbReference type="InterPro" id="IPR015955">
    <property type="entry name" value="Lactate_DH/Glyco_Ohase_4_C"/>
</dbReference>
<evidence type="ECO:0000256" key="9">
    <source>
        <dbReference type="SAM" id="MobiDB-lite"/>
    </source>
</evidence>
<keyword evidence="5" id="KW-0816">Tricarboxylic acid cycle</keyword>
<keyword evidence="7" id="KW-0520">NAD</keyword>
<feature type="domain" description="Lactate/malate dehydrogenase N-terminal" evidence="10">
    <location>
        <begin position="441"/>
        <end position="583"/>
    </location>
</feature>
<dbReference type="SUPFAM" id="SSF56327">
    <property type="entry name" value="LDH C-terminal domain-like"/>
    <property type="match status" value="1"/>
</dbReference>
<dbReference type="AlphaFoldDB" id="A0A7R8D1N0"/>
<evidence type="ECO:0000259" key="10">
    <source>
        <dbReference type="Pfam" id="PF00056"/>
    </source>
</evidence>
<dbReference type="InterPro" id="IPR001252">
    <property type="entry name" value="Malate_DH_AS"/>
</dbReference>
<evidence type="ECO:0000256" key="2">
    <source>
        <dbReference type="ARBA" id="ARBA00011738"/>
    </source>
</evidence>
<feature type="region of interest" description="Disordered" evidence="9">
    <location>
        <begin position="389"/>
        <end position="412"/>
    </location>
</feature>
<dbReference type="EC" id="1.1.1.37" evidence="3"/>
<feature type="compositionally biased region" description="Basic and acidic residues" evidence="9">
    <location>
        <begin position="389"/>
        <end position="398"/>
    </location>
</feature>